<name>E6KXL0_9PAST</name>
<evidence type="ECO:0000313" key="1">
    <source>
        <dbReference type="EMBL" id="EFU67573.1"/>
    </source>
</evidence>
<reference evidence="1 2" key="1">
    <citation type="submission" date="2010-12" db="EMBL/GenBank/DDBJ databases">
        <authorList>
            <person name="Muzny D."/>
            <person name="Qin X."/>
            <person name="Deng J."/>
            <person name="Jiang H."/>
            <person name="Liu Y."/>
            <person name="Qu J."/>
            <person name="Song X.-Z."/>
            <person name="Zhang L."/>
            <person name="Thornton R."/>
            <person name="Coyle M."/>
            <person name="Francisco L."/>
            <person name="Jackson L."/>
            <person name="Javaid M."/>
            <person name="Korchina V."/>
            <person name="Kovar C."/>
            <person name="Mata R."/>
            <person name="Mathew T."/>
            <person name="Ngo R."/>
            <person name="Nguyen L."/>
            <person name="Nguyen N."/>
            <person name="Okwuonu G."/>
            <person name="Ongeri F."/>
            <person name="Pham C."/>
            <person name="Simmons D."/>
            <person name="Wilczek-Boney K."/>
            <person name="Hale W."/>
            <person name="Jakkamsetti A."/>
            <person name="Pham P."/>
            <person name="Ruth R."/>
            <person name="San Lucas F."/>
            <person name="Warren J."/>
            <person name="Zhang J."/>
            <person name="Zhao Z."/>
            <person name="Zhou C."/>
            <person name="Zhu D."/>
            <person name="Lee S."/>
            <person name="Bess C."/>
            <person name="Blankenburg K."/>
            <person name="Forbes L."/>
            <person name="Fu Q."/>
            <person name="Gubbala S."/>
            <person name="Hirani K."/>
            <person name="Jayaseelan J.C."/>
            <person name="Lara F."/>
            <person name="Munidasa M."/>
            <person name="Palculict T."/>
            <person name="Patil S."/>
            <person name="Pu L.-L."/>
            <person name="Saada N."/>
            <person name="Tang L."/>
            <person name="Weissenberger G."/>
            <person name="Zhu Y."/>
            <person name="Hemphill L."/>
            <person name="Shang Y."/>
            <person name="Youmans B."/>
            <person name="Ayvaz T."/>
            <person name="Ross M."/>
            <person name="Santibanez J."/>
            <person name="Aqrawi P."/>
            <person name="Gross S."/>
            <person name="Joshi V."/>
            <person name="Fowler G."/>
            <person name="Nazareth L."/>
            <person name="Reid J."/>
            <person name="Worley K."/>
            <person name="Petrosino J."/>
            <person name="Highlander S."/>
            <person name="Gibbs R."/>
        </authorList>
    </citation>
    <scope>NUCLEOTIDE SEQUENCE [LARGE SCALE GENOMIC DNA]</scope>
    <source>
        <strain evidence="1 2">ATCC 33393</strain>
    </source>
</reference>
<dbReference type="HOGENOM" id="CLU_3057758_0_0_6"/>
<proteinExistence type="predicted"/>
<comment type="caution">
    <text evidence="1">The sequence shown here is derived from an EMBL/GenBank/DDBJ whole genome shotgun (WGS) entry which is preliminary data.</text>
</comment>
<protein>
    <submittedName>
        <fullName evidence="1">Uncharacterized protein</fullName>
    </submittedName>
</protein>
<sequence>MSPWRLEILILSAGTFNANAALFFNELSEMVLLPTTPQADKVNIINKLNVYFI</sequence>
<dbReference type="AlphaFoldDB" id="E6KXL0"/>
<accession>E6KXL0</accession>
<evidence type="ECO:0000313" key="2">
    <source>
        <dbReference type="Proteomes" id="UP000032871"/>
    </source>
</evidence>
<keyword evidence="2" id="KW-1185">Reference proteome</keyword>
<dbReference type="Proteomes" id="UP000032871">
    <property type="component" value="Unassembled WGS sequence"/>
</dbReference>
<dbReference type="EMBL" id="AEPS01000005">
    <property type="protein sequence ID" value="EFU67573.1"/>
    <property type="molecule type" value="Genomic_DNA"/>
</dbReference>
<organism evidence="1 2">
    <name type="scientific">Aggregatibacter segnis ATCC 33393</name>
    <dbReference type="NCBI Taxonomy" id="888057"/>
    <lineage>
        <taxon>Bacteria</taxon>
        <taxon>Pseudomonadati</taxon>
        <taxon>Pseudomonadota</taxon>
        <taxon>Gammaproteobacteria</taxon>
        <taxon>Pasteurellales</taxon>
        <taxon>Pasteurellaceae</taxon>
        <taxon>Aggregatibacter</taxon>
    </lineage>
</organism>
<gene>
    <name evidence="1" type="ORF">HMPREF9064_0892</name>
</gene>